<accession>A0A3R6Z632</accession>
<evidence type="ECO:0000256" key="1">
    <source>
        <dbReference type="SAM" id="Coils"/>
    </source>
</evidence>
<evidence type="ECO:0000313" key="3">
    <source>
        <dbReference type="Proteomes" id="UP000285060"/>
    </source>
</evidence>
<gene>
    <name evidence="2" type="ORF">DYB32_003629</name>
</gene>
<keyword evidence="3" id="KW-1185">Reference proteome</keyword>
<reference evidence="2 3" key="1">
    <citation type="submission" date="2018-08" db="EMBL/GenBank/DDBJ databases">
        <title>Aphanomyces genome sequencing and annotation.</title>
        <authorList>
            <person name="Minardi D."/>
            <person name="Oidtmann B."/>
            <person name="Van Der Giezen M."/>
            <person name="Studholme D.J."/>
        </authorList>
    </citation>
    <scope>NUCLEOTIDE SEQUENCE [LARGE SCALE GENOMIC DNA]</scope>
    <source>
        <strain evidence="2 3">NJM0002</strain>
    </source>
</reference>
<keyword evidence="1" id="KW-0175">Coiled coil</keyword>
<dbReference type="AlphaFoldDB" id="A0A3R6Z632"/>
<comment type="caution">
    <text evidence="2">The sequence shown here is derived from an EMBL/GenBank/DDBJ whole genome shotgun (WGS) entry which is preliminary data.</text>
</comment>
<organism evidence="2 3">
    <name type="scientific">Aphanomyces invadans</name>
    <dbReference type="NCBI Taxonomy" id="157072"/>
    <lineage>
        <taxon>Eukaryota</taxon>
        <taxon>Sar</taxon>
        <taxon>Stramenopiles</taxon>
        <taxon>Oomycota</taxon>
        <taxon>Saprolegniomycetes</taxon>
        <taxon>Saprolegniales</taxon>
        <taxon>Verrucalvaceae</taxon>
        <taxon>Aphanomyces</taxon>
    </lineage>
</organism>
<proteinExistence type="predicted"/>
<name>A0A3R6Z632_9STRA</name>
<protein>
    <submittedName>
        <fullName evidence="2">Uncharacterized protein</fullName>
    </submittedName>
</protein>
<feature type="coiled-coil region" evidence="1">
    <location>
        <begin position="30"/>
        <end position="78"/>
    </location>
</feature>
<sequence>MEELELSVVAGINNMDSLLSSGNKPGSQLNTRLRSNLMEVRQNLHKLAANLNMTLNHLDSVEKDTEVKEKQLEEVLKKQAVEENAHQLEARGADAVDYESGRLKNTSDMVNLSDDQRKHFEKVKNEADPAVGGSSPWSRILMRYPSRYCTTTLDC</sequence>
<evidence type="ECO:0000313" key="2">
    <source>
        <dbReference type="EMBL" id="RHY31286.1"/>
    </source>
</evidence>
<dbReference type="VEuPathDB" id="FungiDB:H310_07215"/>
<dbReference type="EMBL" id="QUSY01000226">
    <property type="protein sequence ID" value="RHY31286.1"/>
    <property type="molecule type" value="Genomic_DNA"/>
</dbReference>
<dbReference type="Proteomes" id="UP000285060">
    <property type="component" value="Unassembled WGS sequence"/>
</dbReference>